<proteinExistence type="inferred from homology"/>
<dbReference type="GO" id="GO:0020011">
    <property type="term" value="C:apicoplast"/>
    <property type="evidence" value="ECO:0007669"/>
    <property type="project" value="UniProtKB-SubCell"/>
</dbReference>
<evidence type="ECO:0000256" key="8">
    <source>
        <dbReference type="ARBA" id="ARBA00023134"/>
    </source>
</evidence>
<accession>A0A5C1H7B5</accession>
<dbReference type="SUPFAM" id="SSF50447">
    <property type="entry name" value="Translation proteins"/>
    <property type="match status" value="1"/>
</dbReference>
<dbReference type="FunFam" id="3.40.50.300:FF:000003">
    <property type="entry name" value="Elongation factor Tu"/>
    <property type="match status" value="1"/>
</dbReference>
<dbReference type="InterPro" id="IPR004161">
    <property type="entry name" value="EFTu-like_2"/>
</dbReference>
<keyword evidence="5 11" id="KW-0251">Elongation factor</keyword>
<dbReference type="Pfam" id="PF03144">
    <property type="entry name" value="GTP_EFTU_D2"/>
    <property type="match status" value="1"/>
</dbReference>
<dbReference type="GO" id="GO:0070125">
    <property type="term" value="P:mitochondrial translational elongation"/>
    <property type="evidence" value="ECO:0007669"/>
    <property type="project" value="TreeGrafter"/>
</dbReference>
<sequence length="411" mass="45767">MKREVFKRNKPHLNIGTLGHVDHGKTTLTSVITTVLSLYGLAKARNYFEIDSAPEEKARKITINTAHVEYETNKRHYSHIDCPGHADYIKNMITGAAQMDGAILVVSAVDGLMPQTYEHLLLAKQIGISNIVVFINKTDQIDDSELLELVQLEITDLLTELNFNSDSSFIVLGSAYEALKYLEGKIKYTKGENNWVDKILELIETIDNKIPSPIRETEKSFLMGIESVLSITGRGTVVTGLIERGKIKVGDSVQLIGYNVYKNTTVIGIEMFHKILNEGIAGDNVGILLRNIQKTEVQRGMVLALPNTLKSYTTFVAEIYVLKPTEGGRSKPFSEGYKPQFYIRTTDITGSVKKILSNKNNKNSNNIVLPGDFVSLEIELLYPIAIENKMRFTIREGGKTIGAGLITEIKN</sequence>
<evidence type="ECO:0000256" key="3">
    <source>
        <dbReference type="ARBA" id="ARBA00022640"/>
    </source>
</evidence>
<feature type="domain" description="Tr-type G" evidence="10">
    <location>
        <begin position="10"/>
        <end position="214"/>
    </location>
</feature>
<dbReference type="GO" id="GO:0003924">
    <property type="term" value="F:GTPase activity"/>
    <property type="evidence" value="ECO:0007669"/>
    <property type="project" value="InterPro"/>
</dbReference>
<keyword evidence="8" id="KW-0342">GTP-binding</keyword>
<dbReference type="PRINTS" id="PR00315">
    <property type="entry name" value="ELONGATNFCT"/>
</dbReference>
<reference evidence="11" key="1">
    <citation type="journal article" date="2019" name="Genome Biol. Evol.">
        <title>Nephromyces represents a diverse and novel lineage of the Apicomplexa that has retained apicoplasts.</title>
        <authorList>
            <person name="Munoz-Gomez S.A."/>
            <person name="Durnin K."/>
            <person name="Eme L."/>
            <person name="Paight C."/>
            <person name="Lane C.E."/>
            <person name="Saffo M.B."/>
            <person name="Slamovits C.H."/>
        </authorList>
    </citation>
    <scope>NUCLEOTIDE SEQUENCE</scope>
    <source>
        <strain evidence="11">439</strain>
    </source>
</reference>
<dbReference type="FunFam" id="2.40.30.10:FF:000001">
    <property type="entry name" value="Elongation factor Tu"/>
    <property type="match status" value="1"/>
</dbReference>
<dbReference type="InterPro" id="IPR004160">
    <property type="entry name" value="Transl_elong_EFTu/EF1A_C"/>
</dbReference>
<comment type="similarity">
    <text evidence="2">Belongs to the TRAFAC class translation factor GTPase superfamily. Classic translation factor GTPase family. EF-Tu/EF-1A subfamily.</text>
</comment>
<dbReference type="InterPro" id="IPR004541">
    <property type="entry name" value="Transl_elong_EFTu/EF1A_bac/org"/>
</dbReference>
<dbReference type="NCBIfam" id="NF009372">
    <property type="entry name" value="PRK12735.1"/>
    <property type="match status" value="1"/>
</dbReference>
<dbReference type="GO" id="GO:0005525">
    <property type="term" value="F:GTP binding"/>
    <property type="evidence" value="ECO:0007669"/>
    <property type="project" value="UniProtKB-KW"/>
</dbReference>
<evidence type="ECO:0000256" key="7">
    <source>
        <dbReference type="ARBA" id="ARBA00022917"/>
    </source>
</evidence>
<keyword evidence="3" id="KW-0934">Plastid</keyword>
<dbReference type="SUPFAM" id="SSF52540">
    <property type="entry name" value="P-loop containing nucleoside triphosphate hydrolases"/>
    <property type="match status" value="1"/>
</dbReference>
<dbReference type="NCBIfam" id="TIGR00485">
    <property type="entry name" value="EF-Tu"/>
    <property type="match status" value="1"/>
</dbReference>
<dbReference type="InterPro" id="IPR033720">
    <property type="entry name" value="EFTU_2"/>
</dbReference>
<name>A0A5C1H7B5_9APIC</name>
<dbReference type="InterPro" id="IPR050055">
    <property type="entry name" value="EF-Tu_GTPase"/>
</dbReference>
<dbReference type="EMBL" id="MK573199">
    <property type="protein sequence ID" value="QEM01562.1"/>
    <property type="molecule type" value="Genomic_DNA"/>
</dbReference>
<comment type="subcellular location">
    <subcellularLocation>
        <location evidence="1">Plastid</location>
        <location evidence="1">Apicoplast</location>
    </subcellularLocation>
</comment>
<keyword evidence="7" id="KW-0648">Protein biosynthesis</keyword>
<organism evidence="11">
    <name type="scientific">Nephromyces sp. ex Molgula occidentalis</name>
    <dbReference type="NCBI Taxonomy" id="2544991"/>
    <lineage>
        <taxon>Eukaryota</taxon>
        <taxon>Sar</taxon>
        <taxon>Alveolata</taxon>
        <taxon>Apicomplexa</taxon>
        <taxon>Aconoidasida</taxon>
        <taxon>Nephromycida</taxon>
        <taxon>Nephromyces</taxon>
    </lineage>
</organism>
<dbReference type="NCBIfam" id="TIGR00231">
    <property type="entry name" value="small_GTP"/>
    <property type="match status" value="1"/>
</dbReference>
<dbReference type="PANTHER" id="PTHR43721">
    <property type="entry name" value="ELONGATION FACTOR TU-RELATED"/>
    <property type="match status" value="1"/>
</dbReference>
<dbReference type="InterPro" id="IPR009001">
    <property type="entry name" value="Transl_elong_EF1A/Init_IF2_C"/>
</dbReference>
<evidence type="ECO:0000256" key="9">
    <source>
        <dbReference type="ARBA" id="ARBA00071511"/>
    </source>
</evidence>
<evidence type="ECO:0000256" key="5">
    <source>
        <dbReference type="ARBA" id="ARBA00022768"/>
    </source>
</evidence>
<dbReference type="Gene3D" id="2.40.30.10">
    <property type="entry name" value="Translation factors"/>
    <property type="match status" value="2"/>
</dbReference>
<dbReference type="Gene3D" id="3.40.50.300">
    <property type="entry name" value="P-loop containing nucleotide triphosphate hydrolases"/>
    <property type="match status" value="1"/>
</dbReference>
<dbReference type="PANTHER" id="PTHR43721:SF22">
    <property type="entry name" value="ELONGATION FACTOR TU, MITOCHONDRIAL"/>
    <property type="match status" value="1"/>
</dbReference>
<keyword evidence="4" id="KW-0547">Nucleotide-binding</keyword>
<dbReference type="InterPro" id="IPR009000">
    <property type="entry name" value="Transl_B-barrel_sf"/>
</dbReference>
<dbReference type="CDD" id="cd03697">
    <property type="entry name" value="EFTU_II"/>
    <property type="match status" value="1"/>
</dbReference>
<dbReference type="GO" id="GO:0005739">
    <property type="term" value="C:mitochondrion"/>
    <property type="evidence" value="ECO:0007669"/>
    <property type="project" value="TreeGrafter"/>
</dbReference>
<evidence type="ECO:0000256" key="6">
    <source>
        <dbReference type="ARBA" id="ARBA00022887"/>
    </source>
</evidence>
<keyword evidence="6" id="KW-0933">Apicoplast</keyword>
<evidence type="ECO:0000256" key="2">
    <source>
        <dbReference type="ARBA" id="ARBA00007249"/>
    </source>
</evidence>
<dbReference type="InterPro" id="IPR027417">
    <property type="entry name" value="P-loop_NTPase"/>
</dbReference>
<dbReference type="GO" id="GO:0003746">
    <property type="term" value="F:translation elongation factor activity"/>
    <property type="evidence" value="ECO:0007669"/>
    <property type="project" value="UniProtKB-KW"/>
</dbReference>
<dbReference type="InterPro" id="IPR041709">
    <property type="entry name" value="EF-Tu_GTP-bd"/>
</dbReference>
<protein>
    <recommendedName>
        <fullName evidence="9">Elongation factor Tu, apicoplast</fullName>
    </recommendedName>
</protein>
<dbReference type="Pfam" id="PF03143">
    <property type="entry name" value="GTP_EFTU_D3"/>
    <property type="match status" value="1"/>
</dbReference>
<dbReference type="NCBIfam" id="NF009373">
    <property type="entry name" value="PRK12736.1"/>
    <property type="match status" value="1"/>
</dbReference>
<dbReference type="InterPro" id="IPR000795">
    <property type="entry name" value="T_Tr_GTP-bd_dom"/>
</dbReference>
<dbReference type="CDD" id="cd01884">
    <property type="entry name" value="EF_Tu"/>
    <property type="match status" value="1"/>
</dbReference>
<dbReference type="InterPro" id="IPR005225">
    <property type="entry name" value="Small_GTP-bd"/>
</dbReference>
<evidence type="ECO:0000256" key="1">
    <source>
        <dbReference type="ARBA" id="ARBA00004467"/>
    </source>
</evidence>
<dbReference type="HAMAP" id="MF_00118_B">
    <property type="entry name" value="EF_Tu_B"/>
    <property type="match status" value="1"/>
</dbReference>
<dbReference type="Pfam" id="PF00009">
    <property type="entry name" value="GTP_EFTU"/>
    <property type="match status" value="1"/>
</dbReference>
<dbReference type="AlphaFoldDB" id="A0A5C1H7B5"/>
<gene>
    <name evidence="11" type="primary">tufA</name>
</gene>
<evidence type="ECO:0000256" key="4">
    <source>
        <dbReference type="ARBA" id="ARBA00022741"/>
    </source>
</evidence>
<dbReference type="CDD" id="cd03707">
    <property type="entry name" value="EFTU_III"/>
    <property type="match status" value="1"/>
</dbReference>
<dbReference type="SUPFAM" id="SSF50465">
    <property type="entry name" value="EF-Tu/eEF-1alpha/eIF2-gamma C-terminal domain"/>
    <property type="match status" value="1"/>
</dbReference>
<dbReference type="PROSITE" id="PS51722">
    <property type="entry name" value="G_TR_2"/>
    <property type="match status" value="1"/>
</dbReference>
<evidence type="ECO:0000259" key="10">
    <source>
        <dbReference type="PROSITE" id="PS51722"/>
    </source>
</evidence>
<dbReference type="NCBIfam" id="NF000766">
    <property type="entry name" value="PRK00049.1"/>
    <property type="match status" value="1"/>
</dbReference>
<evidence type="ECO:0000313" key="11">
    <source>
        <dbReference type="EMBL" id="QEM01562.1"/>
    </source>
</evidence>